<evidence type="ECO:0000313" key="11">
    <source>
        <dbReference type="EMBL" id="MFC3266160.1"/>
    </source>
</evidence>
<evidence type="ECO:0000259" key="10">
    <source>
        <dbReference type="PROSITE" id="PS51724"/>
    </source>
</evidence>
<keyword evidence="4" id="KW-0133">Cell shape</keyword>
<evidence type="ECO:0000256" key="4">
    <source>
        <dbReference type="ARBA" id="ARBA00022960"/>
    </source>
</evidence>
<feature type="region of interest" description="Disordered" evidence="8">
    <location>
        <begin position="392"/>
        <end position="415"/>
    </location>
</feature>
<feature type="domain" description="SPOR" evidence="10">
    <location>
        <begin position="416"/>
        <end position="498"/>
    </location>
</feature>
<dbReference type="EMBL" id="JBHRUV010000031">
    <property type="protein sequence ID" value="MFC3266160.1"/>
    <property type="molecule type" value="Genomic_DNA"/>
</dbReference>
<evidence type="ECO:0000256" key="3">
    <source>
        <dbReference type="ARBA" id="ARBA00022801"/>
    </source>
</evidence>
<evidence type="ECO:0000256" key="8">
    <source>
        <dbReference type="SAM" id="MobiDB-lite"/>
    </source>
</evidence>
<evidence type="ECO:0000256" key="9">
    <source>
        <dbReference type="SAM" id="Phobius"/>
    </source>
</evidence>
<dbReference type="PRINTS" id="PR00725">
    <property type="entry name" value="DADACBPTASE1"/>
</dbReference>
<keyword evidence="12" id="KW-1185">Reference proteome</keyword>
<dbReference type="Proteomes" id="UP001595536">
    <property type="component" value="Unassembled WGS sequence"/>
</dbReference>
<dbReference type="InterPro" id="IPR001967">
    <property type="entry name" value="Peptidase_S11_N"/>
</dbReference>
<sequence>MAFGTITAKSTLYRGLAVVIGVAVAVTAFSGPAEARRKHRIRHHAAAAQTYDPPFAAIVVDAKTGRTLYAKNADARRHPASITKVMTLYMLFEQLEQGRMRLDTPIRISAHAASMPPSKLGLRPGSTISAENAIKALVTRSANDVAAAVAEHIGGSESRFAQLMTRKARALGMTGTVYVNASGLPDARQITTARDLTILGRAIQDRFPQYYHYFSTRSFQFAGQTIGNHNRLLGAVEGVDGIKTGYTRMSGFNLLTSARASGRHIVAVVLGGRTGAIRDRIMASLVAQHLPTAYAGARIAPKVGEARQLQVAHAEPPRRPADLPASGVRPAVAPAADSDTATPSTFRWVAARNEAAAENAGVTRLAYAPETAPSAPRELDSRGLARLIATRALRPAPGESRSAGESAQKGAAAHPAARSGSWVIQLGATEDEAAARRLLEEAREAADFLKTASPFTEKVVRGRATLWRARFSGFDPQSARDACKALRDSGYECFATRG</sequence>
<evidence type="ECO:0000256" key="2">
    <source>
        <dbReference type="ARBA" id="ARBA00022729"/>
    </source>
</evidence>
<dbReference type="GO" id="GO:0016787">
    <property type="term" value="F:hydrolase activity"/>
    <property type="evidence" value="ECO:0007669"/>
    <property type="project" value="UniProtKB-KW"/>
</dbReference>
<dbReference type="Pfam" id="PF05036">
    <property type="entry name" value="SPOR"/>
    <property type="match status" value="1"/>
</dbReference>
<keyword evidence="5" id="KW-0573">Peptidoglycan synthesis</keyword>
<keyword evidence="9" id="KW-0812">Transmembrane</keyword>
<dbReference type="InterPro" id="IPR036680">
    <property type="entry name" value="SPOR-like_sf"/>
</dbReference>
<dbReference type="SUPFAM" id="SSF56601">
    <property type="entry name" value="beta-lactamase/transpeptidase-like"/>
    <property type="match status" value="1"/>
</dbReference>
<dbReference type="PANTHER" id="PTHR21581:SF6">
    <property type="entry name" value="TRAFFICKING PROTEIN PARTICLE COMPLEX SUBUNIT 12"/>
    <property type="match status" value="1"/>
</dbReference>
<dbReference type="RefSeq" id="WP_376830751.1">
    <property type="nucleotide sequence ID" value="NZ_JBHLWR010000006.1"/>
</dbReference>
<dbReference type="InterPro" id="IPR018044">
    <property type="entry name" value="Peptidase_S11"/>
</dbReference>
<evidence type="ECO:0000256" key="1">
    <source>
        <dbReference type="ARBA" id="ARBA00007164"/>
    </source>
</evidence>
<proteinExistence type="inferred from homology"/>
<feature type="region of interest" description="Disordered" evidence="8">
    <location>
        <begin position="308"/>
        <end position="340"/>
    </location>
</feature>
<comment type="similarity">
    <text evidence="1 7">Belongs to the peptidase S11 family.</text>
</comment>
<gene>
    <name evidence="11" type="ORF">ACFOEX_07320</name>
</gene>
<evidence type="ECO:0000256" key="6">
    <source>
        <dbReference type="ARBA" id="ARBA00023316"/>
    </source>
</evidence>
<keyword evidence="6" id="KW-0961">Cell wall biogenesis/degradation</keyword>
<dbReference type="InterPro" id="IPR012338">
    <property type="entry name" value="Beta-lactam/transpept-like"/>
</dbReference>
<dbReference type="Gene3D" id="3.40.710.10">
    <property type="entry name" value="DD-peptidase/beta-lactamase superfamily"/>
    <property type="match status" value="1"/>
</dbReference>
<protein>
    <submittedName>
        <fullName evidence="11">Serine hydrolase</fullName>
    </submittedName>
</protein>
<keyword evidence="2" id="KW-0732">Signal</keyword>
<dbReference type="PROSITE" id="PS51724">
    <property type="entry name" value="SPOR"/>
    <property type="match status" value="1"/>
</dbReference>
<feature type="transmembrane region" description="Helical" evidence="9">
    <location>
        <begin position="12"/>
        <end position="33"/>
    </location>
</feature>
<reference evidence="12" key="1">
    <citation type="journal article" date="2019" name="Int. J. Syst. Evol. Microbiol.">
        <title>The Global Catalogue of Microorganisms (GCM) 10K type strain sequencing project: providing services to taxonomists for standard genome sequencing and annotation.</title>
        <authorList>
            <consortium name="The Broad Institute Genomics Platform"/>
            <consortium name="The Broad Institute Genome Sequencing Center for Infectious Disease"/>
            <person name="Wu L."/>
            <person name="Ma J."/>
        </authorList>
    </citation>
    <scope>NUCLEOTIDE SEQUENCE [LARGE SCALE GENOMIC DNA]</scope>
    <source>
        <strain evidence="12">CCM 7941</strain>
    </source>
</reference>
<dbReference type="InterPro" id="IPR007730">
    <property type="entry name" value="SPOR-like_dom"/>
</dbReference>
<comment type="caution">
    <text evidence="11">The sequence shown here is derived from an EMBL/GenBank/DDBJ whole genome shotgun (WGS) entry which is preliminary data.</text>
</comment>
<name>A0ABV7LDZ9_9HYPH</name>
<dbReference type="Gene3D" id="3.30.70.1070">
    <property type="entry name" value="Sporulation related repeat"/>
    <property type="match status" value="1"/>
</dbReference>
<keyword evidence="9" id="KW-0472">Membrane</keyword>
<accession>A0ABV7LDZ9</accession>
<dbReference type="PANTHER" id="PTHR21581">
    <property type="entry name" value="D-ALANYL-D-ALANINE CARBOXYPEPTIDASE"/>
    <property type="match status" value="1"/>
</dbReference>
<evidence type="ECO:0000256" key="5">
    <source>
        <dbReference type="ARBA" id="ARBA00022984"/>
    </source>
</evidence>
<dbReference type="Pfam" id="PF00768">
    <property type="entry name" value="Peptidase_S11"/>
    <property type="match status" value="1"/>
</dbReference>
<keyword evidence="9" id="KW-1133">Transmembrane helix</keyword>
<organism evidence="11 12">
    <name type="scientific">Camelimonas abortus</name>
    <dbReference type="NCBI Taxonomy" id="1017184"/>
    <lineage>
        <taxon>Bacteria</taxon>
        <taxon>Pseudomonadati</taxon>
        <taxon>Pseudomonadota</taxon>
        <taxon>Alphaproteobacteria</taxon>
        <taxon>Hyphomicrobiales</taxon>
        <taxon>Chelatococcaceae</taxon>
        <taxon>Camelimonas</taxon>
    </lineage>
</organism>
<evidence type="ECO:0000256" key="7">
    <source>
        <dbReference type="RuleBase" id="RU004016"/>
    </source>
</evidence>
<keyword evidence="3 11" id="KW-0378">Hydrolase</keyword>
<evidence type="ECO:0000313" key="12">
    <source>
        <dbReference type="Proteomes" id="UP001595536"/>
    </source>
</evidence>